<dbReference type="HAMAP" id="MF_01043">
    <property type="entry name" value="PlsY"/>
    <property type="match status" value="1"/>
</dbReference>
<organism evidence="11 12">
    <name type="scientific">Ahrensia kielensis</name>
    <dbReference type="NCBI Taxonomy" id="76980"/>
    <lineage>
        <taxon>Bacteria</taxon>
        <taxon>Pseudomonadati</taxon>
        <taxon>Pseudomonadota</taxon>
        <taxon>Alphaproteobacteria</taxon>
        <taxon>Hyphomicrobiales</taxon>
        <taxon>Ahrensiaceae</taxon>
        <taxon>Ahrensia</taxon>
    </lineage>
</organism>
<comment type="pathway">
    <text evidence="10">Lipid metabolism; phospholipid metabolism.</text>
</comment>
<comment type="similarity">
    <text evidence="10">Belongs to the PlsY family.</text>
</comment>
<name>A0ABU9T3M0_9HYPH</name>
<keyword evidence="3 10" id="KW-0808">Transferase</keyword>
<comment type="caution">
    <text evidence="11">The sequence shown here is derived from an EMBL/GenBank/DDBJ whole genome shotgun (WGS) entry which is preliminary data.</text>
</comment>
<evidence type="ECO:0000256" key="8">
    <source>
        <dbReference type="ARBA" id="ARBA00023209"/>
    </source>
</evidence>
<evidence type="ECO:0000313" key="11">
    <source>
        <dbReference type="EMBL" id="MEM5500723.1"/>
    </source>
</evidence>
<evidence type="ECO:0000256" key="5">
    <source>
        <dbReference type="ARBA" id="ARBA00022989"/>
    </source>
</evidence>
<dbReference type="PANTHER" id="PTHR30309:SF0">
    <property type="entry name" value="GLYCEROL-3-PHOSPHATE ACYLTRANSFERASE-RELATED"/>
    <property type="match status" value="1"/>
</dbReference>
<evidence type="ECO:0000256" key="7">
    <source>
        <dbReference type="ARBA" id="ARBA00023136"/>
    </source>
</evidence>
<evidence type="ECO:0000256" key="10">
    <source>
        <dbReference type="HAMAP-Rule" id="MF_01043"/>
    </source>
</evidence>
<dbReference type="RefSeq" id="WP_342847399.1">
    <property type="nucleotide sequence ID" value="NZ_JBBMQO010000002.1"/>
</dbReference>
<comment type="catalytic activity">
    <reaction evidence="10">
        <text>an acyl phosphate + sn-glycerol 3-phosphate = a 1-acyl-sn-glycero-3-phosphate + phosphate</text>
        <dbReference type="Rhea" id="RHEA:34075"/>
        <dbReference type="ChEBI" id="CHEBI:43474"/>
        <dbReference type="ChEBI" id="CHEBI:57597"/>
        <dbReference type="ChEBI" id="CHEBI:57970"/>
        <dbReference type="ChEBI" id="CHEBI:59918"/>
        <dbReference type="EC" id="2.3.1.275"/>
    </reaction>
</comment>
<proteinExistence type="inferred from homology"/>
<keyword evidence="5 10" id="KW-1133">Transmembrane helix</keyword>
<comment type="function">
    <text evidence="10">Catalyzes the transfer of an acyl group from acyl-phosphate (acyl-PO(4)) to glycerol-3-phosphate (G3P) to form lysophosphatidic acid (LPA). This enzyme utilizes acyl-phosphate as fatty acyl donor, but not acyl-CoA or acyl-ACP.</text>
</comment>
<evidence type="ECO:0000256" key="9">
    <source>
        <dbReference type="ARBA" id="ARBA00023264"/>
    </source>
</evidence>
<comment type="subcellular location">
    <subcellularLocation>
        <location evidence="10">Cell membrane</location>
        <topology evidence="10">Multi-pass membrane protein</topology>
    </subcellularLocation>
</comment>
<dbReference type="EMBL" id="JBBMQO010000002">
    <property type="protein sequence ID" value="MEM5500723.1"/>
    <property type="molecule type" value="Genomic_DNA"/>
</dbReference>
<dbReference type="InterPro" id="IPR003811">
    <property type="entry name" value="G3P_acylTferase_PlsY"/>
</dbReference>
<keyword evidence="1 10" id="KW-1003">Cell membrane</keyword>
<feature type="transmembrane region" description="Helical" evidence="10">
    <location>
        <begin position="69"/>
        <end position="96"/>
    </location>
</feature>
<dbReference type="NCBIfam" id="TIGR00023">
    <property type="entry name" value="glycerol-3-phosphate 1-O-acyltransferase PlsY"/>
    <property type="match status" value="1"/>
</dbReference>
<feature type="transmembrane region" description="Helical" evidence="10">
    <location>
        <begin position="108"/>
        <end position="132"/>
    </location>
</feature>
<dbReference type="SMART" id="SM01207">
    <property type="entry name" value="G3P_acyltransf"/>
    <property type="match status" value="1"/>
</dbReference>
<evidence type="ECO:0000256" key="4">
    <source>
        <dbReference type="ARBA" id="ARBA00022692"/>
    </source>
</evidence>
<evidence type="ECO:0000256" key="6">
    <source>
        <dbReference type="ARBA" id="ARBA00023098"/>
    </source>
</evidence>
<evidence type="ECO:0000313" key="12">
    <source>
        <dbReference type="Proteomes" id="UP001477870"/>
    </source>
</evidence>
<evidence type="ECO:0000256" key="2">
    <source>
        <dbReference type="ARBA" id="ARBA00022516"/>
    </source>
</evidence>
<dbReference type="Proteomes" id="UP001477870">
    <property type="component" value="Unassembled WGS sequence"/>
</dbReference>
<comment type="subunit">
    <text evidence="10">Probably interacts with PlsX.</text>
</comment>
<evidence type="ECO:0000256" key="3">
    <source>
        <dbReference type="ARBA" id="ARBA00022679"/>
    </source>
</evidence>
<keyword evidence="8 10" id="KW-0594">Phospholipid biosynthesis</keyword>
<keyword evidence="4 10" id="KW-0812">Transmembrane</keyword>
<keyword evidence="7 10" id="KW-0472">Membrane</keyword>
<sequence length="197" mass="20932">MTMFEIFAALIGGYLLGSIPFGLLLTRAAGMGDVRAIGSGNIGATNVLRMGNKKIAAATLLLDALKGTFAVVLANQLFGMDAAMAAAFGAFMGHLYPVWLKFKGGKGVATFAGISLGFSWHVLAPFAIIWLLTAFISRYSSLAALLGSVAATAGLFWVERYSLGYLFVVLTVIVFFKHRENISRLLKGTESKIGKKG</sequence>
<accession>A0ABU9T3M0</accession>
<protein>
    <recommendedName>
        <fullName evidence="10">Glycerol-3-phosphate acyltransferase</fullName>
    </recommendedName>
    <alternativeName>
        <fullName evidence="10">Acyl-PO4 G3P acyltransferase</fullName>
    </alternativeName>
    <alternativeName>
        <fullName evidence="10">Acyl-phosphate--glycerol-3-phosphate acyltransferase</fullName>
    </alternativeName>
    <alternativeName>
        <fullName evidence="10">G3P acyltransferase</fullName>
        <shortName evidence="10">GPAT</shortName>
        <ecNumber evidence="10">2.3.1.275</ecNumber>
    </alternativeName>
    <alternativeName>
        <fullName evidence="10">Lysophosphatidic acid synthase</fullName>
        <shortName evidence="10">LPA synthase</shortName>
    </alternativeName>
</protein>
<evidence type="ECO:0000256" key="1">
    <source>
        <dbReference type="ARBA" id="ARBA00022475"/>
    </source>
</evidence>
<keyword evidence="2 10" id="KW-0444">Lipid biosynthesis</keyword>
<dbReference type="PANTHER" id="PTHR30309">
    <property type="entry name" value="INNER MEMBRANE PROTEIN YGIH"/>
    <property type="match status" value="1"/>
</dbReference>
<dbReference type="GO" id="GO:0004366">
    <property type="term" value="F:glycerol-3-phosphate O-acyltransferase activity"/>
    <property type="evidence" value="ECO:0007669"/>
    <property type="project" value="UniProtKB-EC"/>
</dbReference>
<gene>
    <name evidence="10 11" type="primary">plsY</name>
    <name evidence="11" type="ORF">WNY59_03880</name>
</gene>
<keyword evidence="12" id="KW-1185">Reference proteome</keyword>
<dbReference type="EC" id="2.3.1.275" evidence="10"/>
<reference evidence="11 12" key="1">
    <citation type="submission" date="2024-03" db="EMBL/GenBank/DDBJ databases">
        <title>Community enrichment and isolation of bacterial strains for fucoidan degradation.</title>
        <authorList>
            <person name="Sichert A."/>
        </authorList>
    </citation>
    <scope>NUCLEOTIDE SEQUENCE [LARGE SCALE GENOMIC DNA]</scope>
    <source>
        <strain evidence="11 12">AS62</strain>
    </source>
</reference>
<keyword evidence="9 10" id="KW-1208">Phospholipid metabolism</keyword>
<dbReference type="Pfam" id="PF02660">
    <property type="entry name" value="G3P_acyltransf"/>
    <property type="match status" value="1"/>
</dbReference>
<keyword evidence="6 10" id="KW-0443">Lipid metabolism</keyword>
<feature type="transmembrane region" description="Helical" evidence="10">
    <location>
        <begin position="163"/>
        <end position="178"/>
    </location>
</feature>
<feature type="transmembrane region" description="Helical" evidence="10">
    <location>
        <begin position="6"/>
        <end position="25"/>
    </location>
</feature>
<keyword evidence="11" id="KW-0012">Acyltransferase</keyword>